<dbReference type="GO" id="GO:0005739">
    <property type="term" value="C:mitochondrion"/>
    <property type="evidence" value="ECO:0007669"/>
    <property type="project" value="TreeGrafter"/>
</dbReference>
<evidence type="ECO:0000313" key="5">
    <source>
        <dbReference type="WBParaSite" id="ACRNAN_scaffold11000.g27780.t1"/>
    </source>
</evidence>
<accession>A0A914CJG8</accession>
<dbReference type="PANTHER" id="PTHR42886:SF29">
    <property type="entry name" value="PUMMELIG, ISOFORM A"/>
    <property type="match status" value="1"/>
</dbReference>
<sequence length="209" mass="23481">MTKHERSPSSTEMPPIDTLEQTESQQLVVEGKDSYALSWLRWGKASMAALVQAEGKLLSSVKAKITSKFVPVRLWNSNIYTITVSKQDIDPRKTPLVLVHGFAAGVGIWSGNLEQLAEERTTHAFDLLGFGRSSRPRFNSDATLAELEFVQSIEDWRKSMNIEKMILLGHSFGGYLASSYAIEHPSRVRHLILVDPWGFPEKPPDSERQ</sequence>
<evidence type="ECO:0000256" key="1">
    <source>
        <dbReference type="ARBA" id="ARBA00038097"/>
    </source>
</evidence>
<organism evidence="4 5">
    <name type="scientific">Acrobeloides nanus</name>
    <dbReference type="NCBI Taxonomy" id="290746"/>
    <lineage>
        <taxon>Eukaryota</taxon>
        <taxon>Metazoa</taxon>
        <taxon>Ecdysozoa</taxon>
        <taxon>Nematoda</taxon>
        <taxon>Chromadorea</taxon>
        <taxon>Rhabditida</taxon>
        <taxon>Tylenchina</taxon>
        <taxon>Cephalobomorpha</taxon>
        <taxon>Cephaloboidea</taxon>
        <taxon>Cephalobidae</taxon>
        <taxon>Acrobeloides</taxon>
    </lineage>
</organism>
<proteinExistence type="inferred from homology"/>
<keyword evidence="4" id="KW-1185">Reference proteome</keyword>
<dbReference type="GO" id="GO:0055088">
    <property type="term" value="P:lipid homeostasis"/>
    <property type="evidence" value="ECO:0007669"/>
    <property type="project" value="TreeGrafter"/>
</dbReference>
<dbReference type="Pfam" id="PF00561">
    <property type="entry name" value="Abhydrolase_1"/>
    <property type="match status" value="1"/>
</dbReference>
<dbReference type="GO" id="GO:0005811">
    <property type="term" value="C:lipid droplet"/>
    <property type="evidence" value="ECO:0007669"/>
    <property type="project" value="TreeGrafter"/>
</dbReference>
<reference evidence="5" key="1">
    <citation type="submission" date="2022-11" db="UniProtKB">
        <authorList>
            <consortium name="WormBaseParasite"/>
        </authorList>
    </citation>
    <scope>IDENTIFICATION</scope>
</reference>
<dbReference type="InterPro" id="IPR000073">
    <property type="entry name" value="AB_hydrolase_1"/>
</dbReference>
<evidence type="ECO:0000256" key="2">
    <source>
        <dbReference type="SAM" id="MobiDB-lite"/>
    </source>
</evidence>
<dbReference type="InterPro" id="IPR029058">
    <property type="entry name" value="AB_hydrolase_fold"/>
</dbReference>
<evidence type="ECO:0000313" key="4">
    <source>
        <dbReference type="Proteomes" id="UP000887540"/>
    </source>
</evidence>
<feature type="domain" description="AB hydrolase-1" evidence="3">
    <location>
        <begin position="95"/>
        <end position="200"/>
    </location>
</feature>
<dbReference type="SUPFAM" id="SSF53474">
    <property type="entry name" value="alpha/beta-Hydrolases"/>
    <property type="match status" value="1"/>
</dbReference>
<dbReference type="GO" id="GO:0006654">
    <property type="term" value="P:phosphatidic acid biosynthetic process"/>
    <property type="evidence" value="ECO:0007669"/>
    <property type="project" value="TreeGrafter"/>
</dbReference>
<dbReference type="GO" id="GO:0052689">
    <property type="term" value="F:carboxylic ester hydrolase activity"/>
    <property type="evidence" value="ECO:0007669"/>
    <property type="project" value="TreeGrafter"/>
</dbReference>
<dbReference type="Proteomes" id="UP000887540">
    <property type="component" value="Unplaced"/>
</dbReference>
<dbReference type="WBParaSite" id="ACRNAN_scaffold11000.g27780.t1">
    <property type="protein sequence ID" value="ACRNAN_scaffold11000.g27780.t1"/>
    <property type="gene ID" value="ACRNAN_scaffold11000.g27780"/>
</dbReference>
<dbReference type="GO" id="GO:0042171">
    <property type="term" value="F:lysophosphatidic acid acyltransferase activity"/>
    <property type="evidence" value="ECO:0007669"/>
    <property type="project" value="TreeGrafter"/>
</dbReference>
<name>A0A914CJG8_9BILA</name>
<feature type="region of interest" description="Disordered" evidence="2">
    <location>
        <begin position="1"/>
        <end position="23"/>
    </location>
</feature>
<dbReference type="PANTHER" id="PTHR42886">
    <property type="entry name" value="RE40534P-RELATED"/>
    <property type="match status" value="1"/>
</dbReference>
<dbReference type="Gene3D" id="3.40.50.1820">
    <property type="entry name" value="alpha/beta hydrolase"/>
    <property type="match status" value="1"/>
</dbReference>
<protein>
    <submittedName>
        <fullName evidence="5">AB hydrolase-1 domain-containing protein</fullName>
    </submittedName>
</protein>
<comment type="similarity">
    <text evidence="1">Belongs to the peptidase S33 family. ABHD4/ABHD5 subfamily.</text>
</comment>
<evidence type="ECO:0000259" key="3">
    <source>
        <dbReference type="Pfam" id="PF00561"/>
    </source>
</evidence>
<dbReference type="PRINTS" id="PR00111">
    <property type="entry name" value="ABHYDROLASE"/>
</dbReference>
<dbReference type="AlphaFoldDB" id="A0A914CJG8"/>